<keyword evidence="1" id="KW-0175">Coiled coil</keyword>
<feature type="region of interest" description="Disordered" evidence="2">
    <location>
        <begin position="18"/>
        <end position="37"/>
    </location>
</feature>
<dbReference type="EMBL" id="MN545906">
    <property type="protein sequence ID" value="QGY93969.1"/>
    <property type="molecule type" value="Genomic_RNA"/>
</dbReference>
<feature type="compositionally biased region" description="Basic and acidic residues" evidence="2">
    <location>
        <begin position="1255"/>
        <end position="1316"/>
    </location>
</feature>
<organism evidence="3">
    <name type="scientific">Plasmopara viticola lesion associated dsRNA virus 1</name>
    <dbReference type="NCBI Taxonomy" id="2689252"/>
    <lineage>
        <taxon>Viruses</taxon>
        <taxon>Riboviria</taxon>
        <taxon>dsRNA viruses</taxon>
    </lineage>
</organism>
<feature type="compositionally biased region" description="Polar residues" evidence="2">
    <location>
        <begin position="1607"/>
        <end position="1618"/>
    </location>
</feature>
<sequence length="1630" mass="185312">MSFKESCVERFALGPNKRQASELVSNATSSEPTLPKEEKGVSVPALLKLTTEYVSRITNILDFDISDFSPLLLKGGDDEEDESKSADPVDGDINKPTSQTALPKVVEPRDSLVVNPVVAPTAKTTGKATGLLGENYNPSSIWNESLRVSYEGKDFFRSALEGVFYSGDSILLNSERVLEGLFPYLDNLVGVIPLTLKGSSLGWEYSPEYHFSDNSMLKHPEEPRLCEYEFLPLYEVERDCTIVRSYPSCKTYEVAIDGELASKLSSGFSMMKETKFFQAYLGLKDLEAQTFVRAIMDNYRNGDNHLTFLIRGWLYWLASNTAVNTGGTTYMTPNFDIGRYRSVVSVSDLIMDLRSGNCHLVWADDPDINYVHFLTALSHNGEPVFRHYYRIQEGGARYIARDSLVGLQTQRSILVAGTYNHQLAGIIPSWVNDPMLIKSYLIRYASSIGIGEQLFDAMKIAFYMSEFQSIGVVFRCPEPLHYSDLFHWVTGAPIINEKSFSLTQFAGIKHKLSVNLLSRMIKLGINDFQESVLAERINPTTSRLDEQTYMDMLTMDRISLERMLLGLMGAIVGYDFTVLIHMDVQRHSTQLLDLSMTRASYEGGFIRLLIPSYPVKTITAMIRSSYKFSFADVNMMSATTTYDEYLMFFMMKMLNVGNELDIRGVSWYYPVLLKQHLNIPNQRRNIWIYLRNKSLSLQIVDIKSKLPDRYIPSDKYHDSVKSIGKADWSTVISSRENLVIAEALKRSAKAIIGGKPTKDKEGKKGRDKKNIIDSLPPIPEEKKEGKVLFEEPKPKFETSESKDTPIDMAEQKRISDLIVEAARIDAERIQKAEKDKLKKLKEEEALMRRKIVEMDKKQAEEKRKDDKGKKTFQEAVETEDVSGFSEIEEKLRDILRKSPSSLYDDLIAVQRDLEVNNIDVQKVNFDKLIRYANEFLDTHLKPKGAAKPLSDTQKRELLLAEKKMSVLYPDTPLRDYRIENAYMVWFDSHKLKVIDCGSGGNCGPNVAAFQVCRYLGKGVVSSKSIRKQVAEKFSLLPIDGEWWDELDFLAVAVLYDLGLAIRSDKGKWRFPRYGNRIMTVQCTGNCHWQSVVPDFPSGAKGVVQSNPPVLGKGILRGAKSGRSQKGDSDALAKAKEERMQSKKKAEGSKAEIDDKKKPVEKDSKPTSKNGDKKTADKASKSDKILDKSKDKKLNQEPEIPKPKDLKEEYLEEKKKTHLTKLERKRNKKEKKREALERMLMLKHDKRYFELAGLERPSRKDDQDKPDLDEENKKSEDKSANEPEIPKGPDLSKDEDKPADRKKWGDYPPNSEDKPNTEEVNPSLKLVLSQDINLSQIYDMAKKQLESDNPGVDLSEDREWVRKISGMAFYQTGYAGDVLVACSTILCTAMNLGIWGLSWPIKPKLNYKEPIGYLNHLNATEVESQTRLLWVKRRLEVGYGLMGDEWFNRVVEPHSFFGAPGLYKGLLGFARYCEQKARCTVSETRSIENYQWSEKSDVSRYSDIPPPSDIASDSCVYTELERERSRHGGAEFLRMKSLLLINRIKRSRDVSKYGGHVNKFRPMIKSFSKEYEDRKNRVGLEGPEPSHPINLPNVMDSEPNIERDVERNIQSPRDISPNQVDDESKIISGGE</sequence>
<feature type="coiled-coil region" evidence="1">
    <location>
        <begin position="823"/>
        <end position="860"/>
    </location>
</feature>
<feature type="region of interest" description="Disordered" evidence="2">
    <location>
        <begin position="754"/>
        <end position="784"/>
    </location>
</feature>
<evidence type="ECO:0000256" key="1">
    <source>
        <dbReference type="SAM" id="Coils"/>
    </source>
</evidence>
<evidence type="ECO:0000256" key="2">
    <source>
        <dbReference type="SAM" id="MobiDB-lite"/>
    </source>
</evidence>
<reference evidence="3" key="1">
    <citation type="journal article" date="2020" name="Virus Evol.">
        <title>Analysis of the virome associated to grapevine downy mildew lesions reveals new mycovirus lineages.</title>
        <authorList>
            <person name="Chiapello M."/>
            <person name="Rodriguez-Romero J."/>
            <person name="Ayllon M.A."/>
            <person name="Turina M."/>
        </authorList>
    </citation>
    <scope>NUCLEOTIDE SEQUENCE</scope>
    <source>
        <strain evidence="3">DMG-C_DN31038</strain>
    </source>
</reference>
<accession>A0A6B9HQT8</accession>
<proteinExistence type="predicted"/>
<feature type="region of interest" description="Disordered" evidence="2">
    <location>
        <begin position="1110"/>
        <end position="1320"/>
    </location>
</feature>
<feature type="compositionally biased region" description="Basic and acidic residues" evidence="2">
    <location>
        <begin position="1231"/>
        <end position="1248"/>
    </location>
</feature>
<protein>
    <submittedName>
        <fullName evidence="3">Putative coat protein</fullName>
    </submittedName>
</protein>
<evidence type="ECO:0000313" key="3">
    <source>
        <dbReference type="EMBL" id="QGY93969.1"/>
    </source>
</evidence>
<feature type="compositionally biased region" description="Basic and acidic residues" evidence="2">
    <location>
        <begin position="756"/>
        <end position="771"/>
    </location>
</feature>
<name>A0A6B9HQT8_9VIRU</name>
<feature type="compositionally biased region" description="Basic residues" evidence="2">
    <location>
        <begin position="1215"/>
        <end position="1230"/>
    </location>
</feature>
<feature type="region of interest" description="Disordered" evidence="2">
    <location>
        <begin position="74"/>
        <end position="102"/>
    </location>
</feature>
<feature type="compositionally biased region" description="Polar residues" evidence="2">
    <location>
        <begin position="22"/>
        <end position="32"/>
    </location>
</feature>
<feature type="compositionally biased region" description="Basic and acidic residues" evidence="2">
    <location>
        <begin position="1124"/>
        <end position="1214"/>
    </location>
</feature>
<feature type="region of interest" description="Disordered" evidence="2">
    <location>
        <begin position="1576"/>
        <end position="1630"/>
    </location>
</feature>
<keyword evidence="3" id="KW-0167">Capsid protein</keyword>
<dbReference type="GO" id="GO:0019028">
    <property type="term" value="C:viral capsid"/>
    <property type="evidence" value="ECO:0007669"/>
    <property type="project" value="UniProtKB-KW"/>
</dbReference>
<keyword evidence="3" id="KW-0946">Virion</keyword>